<comment type="subcellular location">
    <subcellularLocation>
        <location evidence="1">Membrane</location>
        <topology evidence="1">Multi-pass membrane protein</topology>
    </subcellularLocation>
</comment>
<dbReference type="Proteomes" id="UP000093000">
    <property type="component" value="Unassembled WGS sequence"/>
</dbReference>
<evidence type="ECO:0000256" key="4">
    <source>
        <dbReference type="ARBA" id="ARBA00023136"/>
    </source>
</evidence>
<feature type="transmembrane region" description="Helical" evidence="5">
    <location>
        <begin position="212"/>
        <end position="232"/>
    </location>
</feature>
<evidence type="ECO:0000256" key="1">
    <source>
        <dbReference type="ARBA" id="ARBA00004141"/>
    </source>
</evidence>
<dbReference type="OrthoDB" id="5547497at2759"/>
<proteinExistence type="predicted"/>
<keyword evidence="8" id="KW-1185">Reference proteome</keyword>
<feature type="transmembrane region" description="Helical" evidence="5">
    <location>
        <begin position="157"/>
        <end position="177"/>
    </location>
</feature>
<protein>
    <submittedName>
        <fullName evidence="7">GDP-fucose transporter 1</fullName>
    </submittedName>
</protein>
<keyword evidence="4 5" id="KW-0472">Membrane</keyword>
<feature type="transmembrane region" description="Helical" evidence="5">
    <location>
        <begin position="101"/>
        <end position="121"/>
    </location>
</feature>
<evidence type="ECO:0000256" key="2">
    <source>
        <dbReference type="ARBA" id="ARBA00022692"/>
    </source>
</evidence>
<accession>A0A1C7N245</accession>
<evidence type="ECO:0000256" key="5">
    <source>
        <dbReference type="SAM" id="Phobius"/>
    </source>
</evidence>
<feature type="transmembrane region" description="Helical" evidence="5">
    <location>
        <begin position="183"/>
        <end position="200"/>
    </location>
</feature>
<dbReference type="EMBL" id="LUGH01000792">
    <property type="protein sequence ID" value="OBZ82766.1"/>
    <property type="molecule type" value="Genomic_DNA"/>
</dbReference>
<reference evidence="7 8" key="1">
    <citation type="submission" date="2016-03" db="EMBL/GenBank/DDBJ databases">
        <title>Choanephora cucurbitarum.</title>
        <authorList>
            <person name="Min B."/>
            <person name="Park H."/>
            <person name="Park J.-H."/>
            <person name="Shin H.-D."/>
            <person name="Choi I.-G."/>
        </authorList>
    </citation>
    <scope>NUCLEOTIDE SEQUENCE [LARGE SCALE GENOMIC DNA]</scope>
    <source>
        <strain evidence="7 8">KUS-F28377</strain>
    </source>
</reference>
<dbReference type="Pfam" id="PF03151">
    <property type="entry name" value="TPT"/>
    <property type="match status" value="1"/>
</dbReference>
<dbReference type="InterPro" id="IPR050186">
    <property type="entry name" value="TPT_transporter"/>
</dbReference>
<evidence type="ECO:0000259" key="6">
    <source>
        <dbReference type="Pfam" id="PF03151"/>
    </source>
</evidence>
<feature type="transmembrane region" description="Helical" evidence="5">
    <location>
        <begin position="252"/>
        <end position="274"/>
    </location>
</feature>
<feature type="domain" description="Sugar phosphate transporter" evidence="6">
    <location>
        <begin position="33"/>
        <end position="289"/>
    </location>
</feature>
<evidence type="ECO:0000256" key="3">
    <source>
        <dbReference type="ARBA" id="ARBA00022989"/>
    </source>
</evidence>
<dbReference type="FunCoup" id="A0A1C7N245">
    <property type="interactions" value="126"/>
</dbReference>
<keyword evidence="2 5" id="KW-0812">Transmembrane</keyword>
<organism evidence="7 8">
    <name type="scientific">Choanephora cucurbitarum</name>
    <dbReference type="NCBI Taxonomy" id="101091"/>
    <lineage>
        <taxon>Eukaryota</taxon>
        <taxon>Fungi</taxon>
        <taxon>Fungi incertae sedis</taxon>
        <taxon>Mucoromycota</taxon>
        <taxon>Mucoromycotina</taxon>
        <taxon>Mucoromycetes</taxon>
        <taxon>Mucorales</taxon>
        <taxon>Mucorineae</taxon>
        <taxon>Choanephoraceae</taxon>
        <taxon>Choanephoroideae</taxon>
        <taxon>Choanephora</taxon>
    </lineage>
</organism>
<dbReference type="AlphaFoldDB" id="A0A1C7N245"/>
<name>A0A1C7N245_9FUNG</name>
<dbReference type="InParanoid" id="A0A1C7N245"/>
<dbReference type="InterPro" id="IPR004853">
    <property type="entry name" value="Sugar_P_trans_dom"/>
</dbReference>
<feature type="transmembrane region" description="Helical" evidence="5">
    <location>
        <begin position="59"/>
        <end position="80"/>
    </location>
</feature>
<keyword evidence="3 5" id="KW-1133">Transmembrane helix</keyword>
<feature type="transmembrane region" description="Helical" evidence="5">
    <location>
        <begin position="21"/>
        <end position="47"/>
    </location>
</feature>
<sequence>MKSKLEDLPLPASSSNKSGTIKFMTSNTTLTTITVAYMVIGIVTTLINKLLLTYSEYKFPYPLFTVLFQLSISFSVLMLWSQWQPIQHPTVKFTFRWDTTIARRTMPLAIVYVCIVLFHPLYLQHVEATNYHFTQSLSIGFSMVFSYLMLQTNYSRHIKSACVSIIIGTCVASMGYINFSSAGAFYGLAWPAMLALYGIYLKKTLLALRHDIWMLVQYNTLLSIVLLTPFVILSGELAEIFSTVWFWDEFGFWLQMLITSIAGLSVNLIMMVLLTYTSPLTLVVAITSKPFCLEIGFNFW</sequence>
<dbReference type="PANTHER" id="PTHR11132">
    <property type="entry name" value="SOLUTE CARRIER FAMILY 35"/>
    <property type="match status" value="1"/>
</dbReference>
<dbReference type="GO" id="GO:0016020">
    <property type="term" value="C:membrane"/>
    <property type="evidence" value="ECO:0007669"/>
    <property type="project" value="UniProtKB-SubCell"/>
</dbReference>
<comment type="caution">
    <text evidence="7">The sequence shown here is derived from an EMBL/GenBank/DDBJ whole genome shotgun (WGS) entry which is preliminary data.</text>
</comment>
<evidence type="ECO:0000313" key="8">
    <source>
        <dbReference type="Proteomes" id="UP000093000"/>
    </source>
</evidence>
<evidence type="ECO:0000313" key="7">
    <source>
        <dbReference type="EMBL" id="OBZ82766.1"/>
    </source>
</evidence>
<gene>
    <name evidence="7" type="primary">slc35c1_0</name>
    <name evidence="7" type="ORF">A0J61_09181</name>
</gene>